<evidence type="ECO:0000256" key="5">
    <source>
        <dbReference type="RuleBase" id="RU362125"/>
    </source>
</evidence>
<feature type="domain" description="Acyl-CoA dehydrogenase/oxidase C-terminal" evidence="6">
    <location>
        <begin position="268"/>
        <end position="420"/>
    </location>
</feature>
<dbReference type="RefSeq" id="WP_166955847.1">
    <property type="nucleotide sequence ID" value="NZ_JAASQI010000011.1"/>
</dbReference>
<accession>A0ABX0V625</accession>
<sequence length="488" mass="51556">MIPFRAPVDDILAAFRAAGAAHLPGWDDGLAAEVVGHFARFAETAIAPLDGPGDREGCRMEGGRVRMPAGFVAAYADYAAQGWPGLGLPEASGGQGLPAPILGAVTEVFAGACHSLQMVCGLVPGAARTILRFGTPEQQALWLPRLASGEWLATMALTEAGAGSDLSGIRTRAFPVDGGWRIEGEKIFISGGDQDMTDRILHLVLARTGLPEEGTRGLGLFLVPSHDEAGGRAPVRVLRIEEKLGLHASPTCQMAFDAAPATLLGEPGGGLAAMFTMMNHARLDVALQGIAHAARAHDIAATYAAGRRQGGRAIADHADVRRKLTTMREAARDARQLVHTALVALESGENPDLVDFLTPVCKVMGTEAGIRAADMAIQVLGGYGYLREYRVEQIWRDARITAIYEGTNGIHALTLATRLLRGRGSRAAEAFDGWAAQRASAGELAQWREVRDRVLAAEAPEELAEDFMHATIRLAAAAVAGFSRGTGT</sequence>
<dbReference type="InterPro" id="IPR006089">
    <property type="entry name" value="Acyl-CoA_DH_CS"/>
</dbReference>
<feature type="domain" description="Acyl-CoA dehydrogenase/oxidase N-terminal" evidence="8">
    <location>
        <begin position="39"/>
        <end position="150"/>
    </location>
</feature>
<evidence type="ECO:0000313" key="10">
    <source>
        <dbReference type="Proteomes" id="UP001429580"/>
    </source>
</evidence>
<proteinExistence type="inferred from homology"/>
<feature type="domain" description="Acyl-CoA oxidase/dehydrogenase middle" evidence="7">
    <location>
        <begin position="155"/>
        <end position="258"/>
    </location>
</feature>
<dbReference type="InterPro" id="IPR006091">
    <property type="entry name" value="Acyl-CoA_Oxase/DH_mid-dom"/>
</dbReference>
<organism evidence="9 10">
    <name type="scientific">Pseudochelatococcus lubricantis</name>
    <dbReference type="NCBI Taxonomy" id="1538102"/>
    <lineage>
        <taxon>Bacteria</taxon>
        <taxon>Pseudomonadati</taxon>
        <taxon>Pseudomonadota</taxon>
        <taxon>Alphaproteobacteria</taxon>
        <taxon>Hyphomicrobiales</taxon>
        <taxon>Chelatococcaceae</taxon>
        <taxon>Pseudochelatococcus</taxon>
    </lineage>
</organism>
<keyword evidence="5" id="KW-0560">Oxidoreductase</keyword>
<dbReference type="Gene3D" id="1.10.540.10">
    <property type="entry name" value="Acyl-CoA dehydrogenase/oxidase, N-terminal domain"/>
    <property type="match status" value="1"/>
</dbReference>
<evidence type="ECO:0000256" key="3">
    <source>
        <dbReference type="ARBA" id="ARBA00022630"/>
    </source>
</evidence>
<dbReference type="Pfam" id="PF02770">
    <property type="entry name" value="Acyl-CoA_dh_M"/>
    <property type="match status" value="1"/>
</dbReference>
<keyword evidence="4 5" id="KW-0274">FAD</keyword>
<dbReference type="PANTHER" id="PTHR42803">
    <property type="entry name" value="ACYL-COA DEHYDROGENASE"/>
    <property type="match status" value="1"/>
</dbReference>
<dbReference type="InterPro" id="IPR036250">
    <property type="entry name" value="AcylCo_DH-like_C"/>
</dbReference>
<dbReference type="Proteomes" id="UP001429580">
    <property type="component" value="Unassembled WGS sequence"/>
</dbReference>
<dbReference type="SUPFAM" id="SSF47203">
    <property type="entry name" value="Acyl-CoA dehydrogenase C-terminal domain-like"/>
    <property type="match status" value="1"/>
</dbReference>
<dbReference type="InterPro" id="IPR052166">
    <property type="entry name" value="Diverse_Acyl-CoA_DH"/>
</dbReference>
<dbReference type="InterPro" id="IPR009100">
    <property type="entry name" value="AcylCoA_DH/oxidase_NM_dom_sf"/>
</dbReference>
<name>A0ABX0V625_9HYPH</name>
<evidence type="ECO:0000313" key="9">
    <source>
        <dbReference type="EMBL" id="NIJ59945.1"/>
    </source>
</evidence>
<dbReference type="InterPro" id="IPR013786">
    <property type="entry name" value="AcylCoA_DH/ox_N"/>
</dbReference>
<dbReference type="InterPro" id="IPR046373">
    <property type="entry name" value="Acyl-CoA_Oxase/DH_mid-dom_sf"/>
</dbReference>
<evidence type="ECO:0000256" key="2">
    <source>
        <dbReference type="ARBA" id="ARBA00009347"/>
    </source>
</evidence>
<comment type="cofactor">
    <cofactor evidence="1 5">
        <name>FAD</name>
        <dbReference type="ChEBI" id="CHEBI:57692"/>
    </cofactor>
</comment>
<dbReference type="InterPro" id="IPR037069">
    <property type="entry name" value="AcylCoA_DH/ox_N_sf"/>
</dbReference>
<gene>
    <name evidence="9" type="ORF">FHS82_003806</name>
</gene>
<reference evidence="9 10" key="1">
    <citation type="submission" date="2020-03" db="EMBL/GenBank/DDBJ databases">
        <title>Genomic Encyclopedia of Type Strains, Phase IV (KMG-IV): sequencing the most valuable type-strain genomes for metagenomic binning, comparative biology and taxonomic classification.</title>
        <authorList>
            <person name="Goeker M."/>
        </authorList>
    </citation>
    <scope>NUCLEOTIDE SEQUENCE [LARGE SCALE GENOMIC DNA]</scope>
    <source>
        <strain evidence="9 10">DSM 103870</strain>
    </source>
</reference>
<comment type="similarity">
    <text evidence="2 5">Belongs to the acyl-CoA dehydrogenase family.</text>
</comment>
<evidence type="ECO:0000256" key="1">
    <source>
        <dbReference type="ARBA" id="ARBA00001974"/>
    </source>
</evidence>
<dbReference type="EMBL" id="JAASQI010000011">
    <property type="protein sequence ID" value="NIJ59945.1"/>
    <property type="molecule type" value="Genomic_DNA"/>
</dbReference>
<dbReference type="SUPFAM" id="SSF56645">
    <property type="entry name" value="Acyl-CoA dehydrogenase NM domain-like"/>
    <property type="match status" value="1"/>
</dbReference>
<evidence type="ECO:0008006" key="11">
    <source>
        <dbReference type="Google" id="ProtNLM"/>
    </source>
</evidence>
<dbReference type="Gene3D" id="1.20.140.10">
    <property type="entry name" value="Butyryl-CoA Dehydrogenase, subunit A, domain 3"/>
    <property type="match status" value="1"/>
</dbReference>
<dbReference type="InterPro" id="IPR009075">
    <property type="entry name" value="AcylCo_DH/oxidase_C"/>
</dbReference>
<dbReference type="Pfam" id="PF00441">
    <property type="entry name" value="Acyl-CoA_dh_1"/>
    <property type="match status" value="1"/>
</dbReference>
<keyword evidence="3 5" id="KW-0285">Flavoprotein</keyword>
<comment type="caution">
    <text evidence="9">The sequence shown here is derived from an EMBL/GenBank/DDBJ whole genome shotgun (WGS) entry which is preliminary data.</text>
</comment>
<keyword evidence="10" id="KW-1185">Reference proteome</keyword>
<dbReference type="PROSITE" id="PS00072">
    <property type="entry name" value="ACYL_COA_DH_1"/>
    <property type="match status" value="1"/>
</dbReference>
<protein>
    <recommendedName>
        <fullName evidence="11">Acyl-CoA dehydrogenase</fullName>
    </recommendedName>
</protein>
<evidence type="ECO:0000256" key="4">
    <source>
        <dbReference type="ARBA" id="ARBA00022827"/>
    </source>
</evidence>
<evidence type="ECO:0000259" key="8">
    <source>
        <dbReference type="Pfam" id="PF02771"/>
    </source>
</evidence>
<evidence type="ECO:0000259" key="6">
    <source>
        <dbReference type="Pfam" id="PF00441"/>
    </source>
</evidence>
<dbReference type="Gene3D" id="2.40.110.10">
    <property type="entry name" value="Butyryl-CoA Dehydrogenase, subunit A, domain 2"/>
    <property type="match status" value="1"/>
</dbReference>
<dbReference type="PANTHER" id="PTHR42803:SF1">
    <property type="entry name" value="BROAD-SPECIFICITY LINEAR ACYL-COA DEHYDROGENASE FADE5"/>
    <property type="match status" value="1"/>
</dbReference>
<dbReference type="Pfam" id="PF02771">
    <property type="entry name" value="Acyl-CoA_dh_N"/>
    <property type="match status" value="1"/>
</dbReference>
<evidence type="ECO:0000259" key="7">
    <source>
        <dbReference type="Pfam" id="PF02770"/>
    </source>
</evidence>